<sequence>MSNLSPSKELDNNLALLAQKIDTTYKEGLSIYSEALNNHTIEIEELKNQINREKKAKEQEEQQLNTTQQERKFQEQLLQKLNDTVSQKIHSINELKTQYADLIDEKEYQKILSQKESKLYLTLDEIEELEITLLEQELEYINILTKLIPKRQNIIQLEEDLKKLELKKEYYALKKLQQLPQLSLESYDEITTEIIEDNSKEEKN</sequence>
<proteinExistence type="predicted"/>
<feature type="coiled-coil region" evidence="1">
    <location>
        <begin position="29"/>
        <end position="98"/>
    </location>
</feature>
<name>A0A6S6SR71_9BACT</name>
<dbReference type="AlphaFoldDB" id="A0A6S6SR71"/>
<accession>A0A6S6SR71</accession>
<evidence type="ECO:0000313" key="2">
    <source>
        <dbReference type="EMBL" id="CAA6805160.1"/>
    </source>
</evidence>
<dbReference type="EMBL" id="CACVAX010000013">
    <property type="protein sequence ID" value="CAA6805160.1"/>
    <property type="molecule type" value="Genomic_DNA"/>
</dbReference>
<gene>
    <name evidence="2" type="ORF">HELGO_WM3044</name>
</gene>
<keyword evidence="1" id="KW-0175">Coiled coil</keyword>
<reference evidence="2" key="1">
    <citation type="submission" date="2020-01" db="EMBL/GenBank/DDBJ databases">
        <authorList>
            <person name="Meier V. D."/>
            <person name="Meier V D."/>
        </authorList>
    </citation>
    <scope>NUCLEOTIDE SEQUENCE</scope>
    <source>
        <strain evidence="2">HLG_WM_MAG_04</strain>
    </source>
</reference>
<protein>
    <submittedName>
        <fullName evidence="2">Myosin heavy chain</fullName>
    </submittedName>
</protein>
<organism evidence="2">
    <name type="scientific">uncultured Sulfurovum sp</name>
    <dbReference type="NCBI Taxonomy" id="269237"/>
    <lineage>
        <taxon>Bacteria</taxon>
        <taxon>Pseudomonadati</taxon>
        <taxon>Campylobacterota</taxon>
        <taxon>Epsilonproteobacteria</taxon>
        <taxon>Campylobacterales</taxon>
        <taxon>Sulfurovaceae</taxon>
        <taxon>Sulfurovum</taxon>
        <taxon>environmental samples</taxon>
    </lineage>
</organism>
<evidence type="ECO:0000256" key="1">
    <source>
        <dbReference type="SAM" id="Coils"/>
    </source>
</evidence>